<dbReference type="PANTHER" id="PTHR11527">
    <property type="entry name" value="HEAT-SHOCK PROTEIN 20 FAMILY MEMBER"/>
    <property type="match status" value="1"/>
</dbReference>
<dbReference type="Gene3D" id="2.60.40.790">
    <property type="match status" value="1"/>
</dbReference>
<dbReference type="EMBL" id="LAZR01032020">
    <property type="protein sequence ID" value="KKL52071.1"/>
    <property type="molecule type" value="Genomic_DNA"/>
</dbReference>
<comment type="caution">
    <text evidence="2">The sequence shown here is derived from an EMBL/GenBank/DDBJ whole genome shotgun (WGS) entry which is preliminary data.</text>
</comment>
<sequence>YAGNGGSNGEAKLSLPIDVWATDTAFMIAAYLPGVDPENVDITLEGDELTIRGELPAAQEDANFVRRELYHGPFERTLSFNVPINADAIEATFKHGLLMLTAPKAQEALPKQIKIQTA</sequence>
<organism evidence="2">
    <name type="scientific">marine sediment metagenome</name>
    <dbReference type="NCBI Taxonomy" id="412755"/>
    <lineage>
        <taxon>unclassified sequences</taxon>
        <taxon>metagenomes</taxon>
        <taxon>ecological metagenomes</taxon>
    </lineage>
</organism>
<dbReference type="AlphaFoldDB" id="A0A0F9DEB6"/>
<dbReference type="InterPro" id="IPR031107">
    <property type="entry name" value="Small_HSP"/>
</dbReference>
<feature type="non-terminal residue" evidence="2">
    <location>
        <position position="1"/>
    </location>
</feature>
<evidence type="ECO:0000313" key="2">
    <source>
        <dbReference type="EMBL" id="KKL52071.1"/>
    </source>
</evidence>
<evidence type="ECO:0000259" key="1">
    <source>
        <dbReference type="PROSITE" id="PS01031"/>
    </source>
</evidence>
<name>A0A0F9DEB6_9ZZZZ</name>
<dbReference type="Pfam" id="PF00011">
    <property type="entry name" value="HSP20"/>
    <property type="match status" value="1"/>
</dbReference>
<reference evidence="2" key="1">
    <citation type="journal article" date="2015" name="Nature">
        <title>Complex archaea that bridge the gap between prokaryotes and eukaryotes.</title>
        <authorList>
            <person name="Spang A."/>
            <person name="Saw J.H."/>
            <person name="Jorgensen S.L."/>
            <person name="Zaremba-Niedzwiedzka K."/>
            <person name="Martijn J."/>
            <person name="Lind A.E."/>
            <person name="van Eijk R."/>
            <person name="Schleper C."/>
            <person name="Guy L."/>
            <person name="Ettema T.J."/>
        </authorList>
    </citation>
    <scope>NUCLEOTIDE SEQUENCE</scope>
</reference>
<dbReference type="InterPro" id="IPR008978">
    <property type="entry name" value="HSP20-like_chaperone"/>
</dbReference>
<gene>
    <name evidence="2" type="ORF">LCGC14_2289180</name>
</gene>
<dbReference type="InterPro" id="IPR002068">
    <property type="entry name" value="A-crystallin/Hsp20_dom"/>
</dbReference>
<dbReference type="SUPFAM" id="SSF49764">
    <property type="entry name" value="HSP20-like chaperones"/>
    <property type="match status" value="1"/>
</dbReference>
<protein>
    <recommendedName>
        <fullName evidence="1">SHSP domain-containing protein</fullName>
    </recommendedName>
</protein>
<dbReference type="PROSITE" id="PS01031">
    <property type="entry name" value="SHSP"/>
    <property type="match status" value="1"/>
</dbReference>
<dbReference type="CDD" id="cd06464">
    <property type="entry name" value="ACD_sHsps-like"/>
    <property type="match status" value="1"/>
</dbReference>
<accession>A0A0F9DEB6</accession>
<feature type="domain" description="SHSP" evidence="1">
    <location>
        <begin position="8"/>
        <end position="118"/>
    </location>
</feature>
<proteinExistence type="predicted"/>